<keyword evidence="1" id="KW-1133">Transmembrane helix</keyword>
<keyword evidence="1" id="KW-0472">Membrane</keyword>
<evidence type="ECO:0000313" key="3">
    <source>
        <dbReference type="Proteomes" id="UP000317863"/>
    </source>
</evidence>
<feature type="transmembrane region" description="Helical" evidence="1">
    <location>
        <begin position="92"/>
        <end position="109"/>
    </location>
</feature>
<evidence type="ECO:0000313" key="2">
    <source>
        <dbReference type="EMBL" id="TQQ85277.1"/>
    </source>
</evidence>
<reference evidence="2 3" key="1">
    <citation type="submission" date="2019-02" db="EMBL/GenBank/DDBJ databases">
        <title>Peptostreptococcaceae bacterium ZHW00191 nov., a new bacterium isolated from the human gut.</title>
        <authorList>
            <person name="Zhou H.-W."/>
            <person name="Chen X.-J."/>
        </authorList>
    </citation>
    <scope>NUCLEOTIDE SEQUENCE [LARGE SCALE GENOMIC DNA]</scope>
    <source>
        <strain evidence="2 3">ZHW00191</strain>
    </source>
</reference>
<name>A0A544QX42_9FIRM</name>
<sequence>MDLRTPYLIIYSKYKNIINSKKFTFFDFILLICFSFIAYNIYNLNPEEYVYFWGKLNLLSILFVSFYVQRIDSLISLFRSNINSKQAVKKKFIPSFIGIILFIVYFFSFRGKNLFVTYIGIVFIIPVFLWSIRNIQDIIRYKKSS</sequence>
<comment type="caution">
    <text evidence="2">The sequence shown here is derived from an EMBL/GenBank/DDBJ whole genome shotgun (WGS) entry which is preliminary data.</text>
</comment>
<dbReference type="Proteomes" id="UP000317863">
    <property type="component" value="Unassembled WGS sequence"/>
</dbReference>
<proteinExistence type="predicted"/>
<evidence type="ECO:0000256" key="1">
    <source>
        <dbReference type="SAM" id="Phobius"/>
    </source>
</evidence>
<keyword evidence="1" id="KW-0812">Transmembrane</keyword>
<feature type="transmembrane region" description="Helical" evidence="1">
    <location>
        <begin position="115"/>
        <end position="132"/>
    </location>
</feature>
<organism evidence="2 3">
    <name type="scientific">Peptacetobacter hominis</name>
    <dbReference type="NCBI Taxonomy" id="2743610"/>
    <lineage>
        <taxon>Bacteria</taxon>
        <taxon>Bacillati</taxon>
        <taxon>Bacillota</taxon>
        <taxon>Clostridia</taxon>
        <taxon>Peptostreptococcales</taxon>
        <taxon>Peptostreptococcaceae</taxon>
        <taxon>Peptacetobacter</taxon>
    </lineage>
</organism>
<gene>
    <name evidence="2" type="ORF">EXD82_02450</name>
</gene>
<protein>
    <submittedName>
        <fullName evidence="2">Uncharacterized protein</fullName>
    </submittedName>
</protein>
<feature type="transmembrane region" description="Helical" evidence="1">
    <location>
        <begin position="50"/>
        <end position="71"/>
    </location>
</feature>
<dbReference type="RefSeq" id="WP_142535329.1">
    <property type="nucleotide sequence ID" value="NZ_SGJB01000003.1"/>
</dbReference>
<feature type="transmembrane region" description="Helical" evidence="1">
    <location>
        <begin position="23"/>
        <end position="44"/>
    </location>
</feature>
<accession>A0A544QX42</accession>
<dbReference type="AlphaFoldDB" id="A0A544QX42"/>
<dbReference type="EMBL" id="SGJB01000003">
    <property type="protein sequence ID" value="TQQ85277.1"/>
    <property type="molecule type" value="Genomic_DNA"/>
</dbReference>
<keyword evidence="3" id="KW-1185">Reference proteome</keyword>